<evidence type="ECO:0000256" key="4">
    <source>
        <dbReference type="ARBA" id="ARBA00023136"/>
    </source>
</evidence>
<dbReference type="PANTHER" id="PTHR43394:SF1">
    <property type="entry name" value="ATP-BINDING CASSETTE SUB-FAMILY B MEMBER 10, MITOCHONDRIAL"/>
    <property type="match status" value="1"/>
</dbReference>
<dbReference type="SUPFAM" id="SSF90123">
    <property type="entry name" value="ABC transporter transmembrane region"/>
    <property type="match status" value="1"/>
</dbReference>
<keyword evidence="3 5" id="KW-1133">Transmembrane helix</keyword>
<dbReference type="InterPro" id="IPR003439">
    <property type="entry name" value="ABC_transporter-like_ATP-bd"/>
</dbReference>
<dbReference type="PROSITE" id="PS00211">
    <property type="entry name" value="ABC_TRANSPORTER_1"/>
    <property type="match status" value="1"/>
</dbReference>
<dbReference type="InterPro" id="IPR039421">
    <property type="entry name" value="Type_1_exporter"/>
</dbReference>
<dbReference type="Gene3D" id="3.40.50.300">
    <property type="entry name" value="P-loop containing nucleotide triphosphate hydrolases"/>
    <property type="match status" value="1"/>
</dbReference>
<accession>A0A1H3YVY6</accession>
<dbReference type="PANTHER" id="PTHR43394">
    <property type="entry name" value="ATP-DEPENDENT PERMEASE MDL1, MITOCHONDRIAL"/>
    <property type="match status" value="1"/>
</dbReference>
<comment type="subcellular location">
    <subcellularLocation>
        <location evidence="1">Cell membrane</location>
        <topology evidence="1">Multi-pass membrane protein</topology>
    </subcellularLocation>
</comment>
<dbReference type="GO" id="GO:0015421">
    <property type="term" value="F:ABC-type oligopeptide transporter activity"/>
    <property type="evidence" value="ECO:0007669"/>
    <property type="project" value="TreeGrafter"/>
</dbReference>
<dbReference type="AlphaFoldDB" id="A0A1H3YVY6"/>
<name>A0A1H3YVY6_9ACTO</name>
<keyword evidence="4 5" id="KW-0472">Membrane</keyword>
<evidence type="ECO:0000313" key="9">
    <source>
        <dbReference type="Proteomes" id="UP000199288"/>
    </source>
</evidence>
<feature type="transmembrane region" description="Helical" evidence="5">
    <location>
        <begin position="150"/>
        <end position="168"/>
    </location>
</feature>
<dbReference type="Pfam" id="PF00005">
    <property type="entry name" value="ABC_tran"/>
    <property type="match status" value="1"/>
</dbReference>
<dbReference type="PROSITE" id="PS50929">
    <property type="entry name" value="ABC_TM1F"/>
    <property type="match status" value="1"/>
</dbReference>
<dbReference type="OrthoDB" id="4966664at2"/>
<dbReference type="InterPro" id="IPR036640">
    <property type="entry name" value="ABC1_TM_sf"/>
</dbReference>
<evidence type="ECO:0000313" key="8">
    <source>
        <dbReference type="EMBL" id="SEA15194.1"/>
    </source>
</evidence>
<dbReference type="GO" id="GO:0016887">
    <property type="term" value="F:ATP hydrolysis activity"/>
    <property type="evidence" value="ECO:0007669"/>
    <property type="project" value="InterPro"/>
</dbReference>
<dbReference type="Gene3D" id="1.20.1560.10">
    <property type="entry name" value="ABC transporter type 1, transmembrane domain"/>
    <property type="match status" value="1"/>
</dbReference>
<dbReference type="Proteomes" id="UP000199288">
    <property type="component" value="Unassembled WGS sequence"/>
</dbReference>
<dbReference type="EMBL" id="FNQV01000005">
    <property type="protein sequence ID" value="SEA15194.1"/>
    <property type="molecule type" value="Genomic_DNA"/>
</dbReference>
<evidence type="ECO:0000259" key="6">
    <source>
        <dbReference type="PROSITE" id="PS50893"/>
    </source>
</evidence>
<keyword evidence="9" id="KW-1185">Reference proteome</keyword>
<reference evidence="9" key="1">
    <citation type="submission" date="2016-10" db="EMBL/GenBank/DDBJ databases">
        <authorList>
            <person name="Varghese N."/>
            <person name="Submissions S."/>
        </authorList>
    </citation>
    <scope>NUCLEOTIDE SEQUENCE [LARGE SCALE GENOMIC DNA]</scope>
    <source>
        <strain evidence="9">KPR-1</strain>
    </source>
</reference>
<organism evidence="8 9">
    <name type="scientific">Bowdeniella nasicola</name>
    <dbReference type="NCBI Taxonomy" id="208480"/>
    <lineage>
        <taxon>Bacteria</taxon>
        <taxon>Bacillati</taxon>
        <taxon>Actinomycetota</taxon>
        <taxon>Actinomycetes</taxon>
        <taxon>Actinomycetales</taxon>
        <taxon>Actinomycetaceae</taxon>
        <taxon>Bowdeniella</taxon>
    </lineage>
</organism>
<dbReference type="GO" id="GO:0005886">
    <property type="term" value="C:plasma membrane"/>
    <property type="evidence" value="ECO:0007669"/>
    <property type="project" value="UniProtKB-SubCell"/>
</dbReference>
<dbReference type="PROSITE" id="PS50893">
    <property type="entry name" value="ABC_TRANSPORTER_2"/>
    <property type="match status" value="1"/>
</dbReference>
<feature type="transmembrane region" description="Helical" evidence="5">
    <location>
        <begin position="32"/>
        <end position="52"/>
    </location>
</feature>
<feature type="domain" description="ABC transmembrane type-1" evidence="7">
    <location>
        <begin position="36"/>
        <end position="317"/>
    </location>
</feature>
<sequence length="599" mass="64003">MALVLEYPSHFPDYRADGAPKRYLAWIARAQWKVLAVGIALAIVRDGANALMPLALGKALDAGLASGFSSEVISWALVLMGLGMLAASFDAITHLAEVMSWMRASITNQRTVGHHVSRSGHSLTKELPTGEIISTVASDAFHIGNIMESLPRLVGGLMVYVLVSVLLLSQSVPLGLFVLIGLPVVTALTSLLVKPLQERQNQQRESQGKLTTLGSDTVAGLRILRGIGGEDVFSGRYREQSQRVRFAAVHVANVQSILMAVRTGLPALFVVGVVWFGARLAVAGDITPGQLVSFYGYTAYLSQPLRQVTFMFQLFTRAKVAENKTRKVLAVEPAAGTLADRDDWAGDLEPLPEGEAVLADRASGLELTGGAFTVLVGADPDESAAFARTLARMDDAQSSEILLAGRPITHYPLPEVRRRVVLAEATPQLFTGTLRSQVDAWESNGDDEAVLAALAVADAHDVTQTLGGLAGEITEKGRSLSGGQRQRVALARAVLTEAEIAVLIEPTSAVDAHTEARIAAQLARTRKGRTTIVVSASPLVLEHADEVVFIDDGTVIARGTHQDLLHRAREGNPDALAYRAVVARTTAEEEGDHAAANRR</sequence>
<keyword evidence="2 5" id="KW-0812">Transmembrane</keyword>
<protein>
    <submittedName>
        <fullName evidence="8">ABC-type multidrug transport system, ATPase and permease component</fullName>
    </submittedName>
</protein>
<evidence type="ECO:0000256" key="2">
    <source>
        <dbReference type="ARBA" id="ARBA00022692"/>
    </source>
</evidence>
<dbReference type="InterPro" id="IPR017871">
    <property type="entry name" value="ABC_transporter-like_CS"/>
</dbReference>
<evidence type="ECO:0000256" key="1">
    <source>
        <dbReference type="ARBA" id="ARBA00004651"/>
    </source>
</evidence>
<gene>
    <name evidence="8" type="ORF">SAMN02910418_01001</name>
</gene>
<dbReference type="CDD" id="cd07346">
    <property type="entry name" value="ABC_6TM_exporters"/>
    <property type="match status" value="1"/>
</dbReference>
<feature type="domain" description="ABC transporter" evidence="6">
    <location>
        <begin position="338"/>
        <end position="577"/>
    </location>
</feature>
<feature type="transmembrane region" description="Helical" evidence="5">
    <location>
        <begin position="174"/>
        <end position="193"/>
    </location>
</feature>
<evidence type="ECO:0000256" key="3">
    <source>
        <dbReference type="ARBA" id="ARBA00022989"/>
    </source>
</evidence>
<dbReference type="InterPro" id="IPR027417">
    <property type="entry name" value="P-loop_NTPase"/>
</dbReference>
<dbReference type="SUPFAM" id="SSF52540">
    <property type="entry name" value="P-loop containing nucleoside triphosphate hydrolases"/>
    <property type="match status" value="1"/>
</dbReference>
<dbReference type="InterPro" id="IPR011527">
    <property type="entry name" value="ABC1_TM_dom"/>
</dbReference>
<proteinExistence type="predicted"/>
<dbReference type="GO" id="GO:0005524">
    <property type="term" value="F:ATP binding"/>
    <property type="evidence" value="ECO:0007669"/>
    <property type="project" value="InterPro"/>
</dbReference>
<feature type="transmembrane region" description="Helical" evidence="5">
    <location>
        <begin position="72"/>
        <end position="93"/>
    </location>
</feature>
<evidence type="ECO:0000259" key="7">
    <source>
        <dbReference type="PROSITE" id="PS50929"/>
    </source>
</evidence>
<dbReference type="Pfam" id="PF00664">
    <property type="entry name" value="ABC_membrane"/>
    <property type="match status" value="1"/>
</dbReference>
<evidence type="ECO:0000256" key="5">
    <source>
        <dbReference type="SAM" id="Phobius"/>
    </source>
</evidence>